<evidence type="ECO:0000256" key="4">
    <source>
        <dbReference type="ARBA" id="ARBA00022603"/>
    </source>
</evidence>
<dbReference type="PANTHER" id="PTHR12636:SF5">
    <property type="entry name" value="RIBOSOMAL RNA SMALL SUBUNIT METHYLTRANSFERASE NEP1"/>
    <property type="match status" value="1"/>
</dbReference>
<protein>
    <submittedName>
        <fullName evidence="9">Nucleolar essential protein 1</fullName>
    </submittedName>
</protein>
<evidence type="ECO:0000256" key="3">
    <source>
        <dbReference type="ARBA" id="ARBA00022552"/>
    </source>
</evidence>
<dbReference type="Pfam" id="PF03587">
    <property type="entry name" value="EMG1"/>
    <property type="match status" value="1"/>
</dbReference>
<proteinExistence type="inferred from homology"/>
<dbReference type="GO" id="GO:0019843">
    <property type="term" value="F:rRNA binding"/>
    <property type="evidence" value="ECO:0007669"/>
    <property type="project" value="UniProtKB-KW"/>
</dbReference>
<name>R0KW41_NOSB1</name>
<dbReference type="InterPro" id="IPR029026">
    <property type="entry name" value="tRNA_m1G_MTases_N"/>
</dbReference>
<keyword evidence="7" id="KW-0699">rRNA-binding</keyword>
<dbReference type="AlphaFoldDB" id="R0KW41"/>
<dbReference type="SUPFAM" id="SSF75217">
    <property type="entry name" value="alpha/beta knot"/>
    <property type="match status" value="1"/>
</dbReference>
<dbReference type="Gene3D" id="3.40.1280.10">
    <property type="match status" value="1"/>
</dbReference>
<evidence type="ECO:0000256" key="1">
    <source>
        <dbReference type="ARBA" id="ARBA00008115"/>
    </source>
</evidence>
<dbReference type="InterPro" id="IPR005304">
    <property type="entry name" value="Rbsml_bgen_MeTrfase_EMG1/NEP1"/>
</dbReference>
<keyword evidence="8" id="KW-0694">RNA-binding</keyword>
<keyword evidence="3" id="KW-0698">rRNA processing</keyword>
<evidence type="ECO:0000256" key="8">
    <source>
        <dbReference type="ARBA" id="ARBA00022884"/>
    </source>
</evidence>
<dbReference type="PANTHER" id="PTHR12636">
    <property type="entry name" value="NEP1/MRA1"/>
    <property type="match status" value="1"/>
</dbReference>
<dbReference type="GO" id="GO:0070475">
    <property type="term" value="P:rRNA base methylation"/>
    <property type="evidence" value="ECO:0007669"/>
    <property type="project" value="InterPro"/>
</dbReference>
<keyword evidence="4" id="KW-0489">Methyltransferase</keyword>
<evidence type="ECO:0000256" key="7">
    <source>
        <dbReference type="ARBA" id="ARBA00022730"/>
    </source>
</evidence>
<dbReference type="HOGENOM" id="CLU_055846_1_3_1"/>
<keyword evidence="5" id="KW-0808">Transferase</keyword>
<reference evidence="9 10" key="1">
    <citation type="journal article" date="2013" name="BMC Genomics">
        <title>Comparative genomics of parasitic silkworm microsporidia reveal an association between genome expansion and host adaptation.</title>
        <authorList>
            <person name="Pan G."/>
            <person name="Xu J."/>
            <person name="Li T."/>
            <person name="Xia Q."/>
            <person name="Liu S.L."/>
            <person name="Zhang G."/>
            <person name="Li S."/>
            <person name="Li C."/>
            <person name="Liu H."/>
            <person name="Yang L."/>
            <person name="Liu T."/>
            <person name="Zhang X."/>
            <person name="Wu Z."/>
            <person name="Fan W."/>
            <person name="Dang X."/>
            <person name="Xiang H."/>
            <person name="Tao M."/>
            <person name="Li Y."/>
            <person name="Hu J."/>
            <person name="Li Z."/>
            <person name="Lin L."/>
            <person name="Luo J."/>
            <person name="Geng L."/>
            <person name="Wang L."/>
            <person name="Long M."/>
            <person name="Wan Y."/>
            <person name="He N."/>
            <person name="Zhang Z."/>
            <person name="Lu C."/>
            <person name="Keeling P.J."/>
            <person name="Wang J."/>
            <person name="Xiang Z."/>
            <person name="Zhou Z."/>
        </authorList>
    </citation>
    <scope>NUCLEOTIDE SEQUENCE [LARGE SCALE GENOMIC DNA]</scope>
    <source>
        <strain evidence="10">CQ1 / CVCC 102059</strain>
    </source>
</reference>
<gene>
    <name evidence="9" type="primary">NEP1</name>
    <name evidence="9" type="ORF">NBO_28g0036</name>
</gene>
<comment type="similarity">
    <text evidence="1">Belongs to the class IV-like SAM-binding methyltransferase superfamily. RNA methyltransferase NEP1 family.</text>
</comment>
<accession>R0KW41</accession>
<evidence type="ECO:0000313" key="9">
    <source>
        <dbReference type="EMBL" id="EOB14397.1"/>
    </source>
</evidence>
<dbReference type="Proteomes" id="UP000016927">
    <property type="component" value="Unassembled WGS sequence"/>
</dbReference>
<organism evidence="9 10">
    <name type="scientific">Nosema bombycis (strain CQ1 / CVCC 102059)</name>
    <name type="common">Microsporidian parasite</name>
    <name type="synonym">Pebrine of silkworm</name>
    <dbReference type="NCBI Taxonomy" id="578461"/>
    <lineage>
        <taxon>Eukaryota</taxon>
        <taxon>Fungi</taxon>
        <taxon>Fungi incertae sedis</taxon>
        <taxon>Microsporidia</taxon>
        <taxon>Nosematidae</taxon>
        <taxon>Nosema</taxon>
    </lineage>
</organism>
<evidence type="ECO:0000313" key="10">
    <source>
        <dbReference type="Proteomes" id="UP000016927"/>
    </source>
</evidence>
<keyword evidence="6" id="KW-0949">S-adenosyl-L-methionine</keyword>
<dbReference type="InterPro" id="IPR029028">
    <property type="entry name" value="Alpha/beta_knot_MTases"/>
</dbReference>
<sequence>MTFLTVILKNSEILKKNDAFYKTHRSLRILLTSPLAKTSHLRVILHTSINVMIELNSKLDIPSDIDEYSEMMEYLSKRMKLKTSDKKILAKVVKSKIEEHLDPNTYKIGLSPEGKQLTIDNSENVSYSVFINVDKGKEMNYEVEYNLRVSDYELGIDHSLFRLVNLFERAYEIF</sequence>
<dbReference type="GO" id="GO:0070037">
    <property type="term" value="F:rRNA (pseudouridine) methyltransferase activity"/>
    <property type="evidence" value="ECO:0007669"/>
    <property type="project" value="InterPro"/>
</dbReference>
<evidence type="ECO:0000256" key="6">
    <source>
        <dbReference type="ARBA" id="ARBA00022691"/>
    </source>
</evidence>
<dbReference type="EMBL" id="KB908936">
    <property type="protein sequence ID" value="EOB14397.1"/>
    <property type="molecule type" value="Genomic_DNA"/>
</dbReference>
<evidence type="ECO:0000256" key="2">
    <source>
        <dbReference type="ARBA" id="ARBA00022517"/>
    </source>
</evidence>
<dbReference type="VEuPathDB" id="MicrosporidiaDB:NBO_28g0036"/>
<keyword evidence="2" id="KW-0690">Ribosome biogenesis</keyword>
<evidence type="ECO:0000256" key="5">
    <source>
        <dbReference type="ARBA" id="ARBA00022679"/>
    </source>
</evidence>
<keyword evidence="10" id="KW-1185">Reference proteome</keyword>
<dbReference type="GO" id="GO:0032040">
    <property type="term" value="C:small-subunit processome"/>
    <property type="evidence" value="ECO:0007669"/>
    <property type="project" value="TreeGrafter"/>
</dbReference>
<dbReference type="STRING" id="578461.R0KW41"/>
<dbReference type="OrthoDB" id="269804at2759"/>